<feature type="binding site" evidence="11">
    <location>
        <position position="13"/>
    </location>
    <ligand>
        <name>CTP</name>
        <dbReference type="ChEBI" id="CHEBI:37563"/>
        <note>allosteric inhibitor</note>
    </ligand>
</feature>
<dbReference type="NCBIfam" id="NF003792">
    <property type="entry name" value="PRK05380.1"/>
    <property type="match status" value="1"/>
</dbReference>
<dbReference type="FunFam" id="3.40.50.880:FF:000002">
    <property type="entry name" value="CTP synthase"/>
    <property type="match status" value="1"/>
</dbReference>
<feature type="region of interest" description="Amidoligase domain" evidence="11">
    <location>
        <begin position="1"/>
        <end position="267"/>
    </location>
</feature>
<evidence type="ECO:0000256" key="11">
    <source>
        <dbReference type="HAMAP-Rule" id="MF_01227"/>
    </source>
</evidence>
<evidence type="ECO:0000256" key="3">
    <source>
        <dbReference type="ARBA" id="ARBA00022598"/>
    </source>
</evidence>
<feature type="binding site" evidence="11">
    <location>
        <begin position="188"/>
        <end position="193"/>
    </location>
    <ligand>
        <name>CTP</name>
        <dbReference type="ChEBI" id="CHEBI:37563"/>
        <note>allosteric inhibitor</note>
    </ligand>
</feature>
<feature type="binding site" evidence="11">
    <location>
        <position position="354"/>
    </location>
    <ligand>
        <name>L-glutamine</name>
        <dbReference type="ChEBI" id="CHEBI:58359"/>
    </ligand>
</feature>
<feature type="binding site" evidence="11">
    <location>
        <position position="13"/>
    </location>
    <ligand>
        <name>UTP</name>
        <dbReference type="ChEBI" id="CHEBI:46398"/>
    </ligand>
</feature>
<comment type="similarity">
    <text evidence="2 11">Belongs to the CTP synthase family.</text>
</comment>
<dbReference type="EMBL" id="QLTW01000010">
    <property type="protein sequence ID" value="MBT9144515.1"/>
    <property type="molecule type" value="Genomic_DNA"/>
</dbReference>
<comment type="miscellaneous">
    <text evidence="11">CTPSs have evolved a hybrid strategy for distinguishing between UTP and CTP. The overlapping regions of the product feedback inhibitory and substrate sites recognize a common feature in both compounds, the triphosphate moiety. To differentiate isosteric substrate and product pyrimidine rings, an additional pocket far from the expected kinase/ligase catalytic site, specifically recognizes the cytosine and ribose portions of the product inhibitor.</text>
</comment>
<dbReference type="NCBIfam" id="TIGR00337">
    <property type="entry name" value="PyrG"/>
    <property type="match status" value="1"/>
</dbReference>
<feature type="binding site" evidence="11">
    <location>
        <position position="71"/>
    </location>
    <ligand>
        <name>Mg(2+)</name>
        <dbReference type="ChEBI" id="CHEBI:18420"/>
    </ligand>
</feature>
<dbReference type="GO" id="GO:0042802">
    <property type="term" value="F:identical protein binding"/>
    <property type="evidence" value="ECO:0007669"/>
    <property type="project" value="TreeGrafter"/>
</dbReference>
<feature type="binding site" evidence="11">
    <location>
        <position position="224"/>
    </location>
    <ligand>
        <name>CTP</name>
        <dbReference type="ChEBI" id="CHEBI:37563"/>
        <note>allosteric inhibitor</note>
    </ligand>
</feature>
<proteinExistence type="inferred from homology"/>
<keyword evidence="7 11" id="KW-0460">Magnesium</keyword>
<organism evidence="14 15">
    <name type="scientific">Psychracetigena formicireducens</name>
    <dbReference type="NCBI Taxonomy" id="2986056"/>
    <lineage>
        <taxon>Bacteria</taxon>
        <taxon>Bacillati</taxon>
        <taxon>Candidatus Lithacetigenota</taxon>
        <taxon>Candidatus Psychracetigena</taxon>
    </lineage>
</organism>
<dbReference type="SUPFAM" id="SSF52317">
    <property type="entry name" value="Class I glutamine amidotransferase-like"/>
    <property type="match status" value="1"/>
</dbReference>
<evidence type="ECO:0000259" key="13">
    <source>
        <dbReference type="Pfam" id="PF06418"/>
    </source>
</evidence>
<feature type="binding site" evidence="11">
    <location>
        <begin position="14"/>
        <end position="19"/>
    </location>
    <ligand>
        <name>ATP</name>
        <dbReference type="ChEBI" id="CHEBI:30616"/>
    </ligand>
</feature>
<reference evidence="14 15" key="1">
    <citation type="journal article" date="2021" name="bioRxiv">
        <title>Unique metabolic strategies in Hadean analogues reveal hints for primordial physiology.</title>
        <authorList>
            <person name="Nobu M.K."/>
            <person name="Nakai R."/>
            <person name="Tamazawa S."/>
            <person name="Mori H."/>
            <person name="Toyoda A."/>
            <person name="Ijiri A."/>
            <person name="Suzuki S."/>
            <person name="Kurokawa K."/>
            <person name="Kamagata Y."/>
            <person name="Tamaki H."/>
        </authorList>
    </citation>
    <scope>NUCLEOTIDE SEQUENCE [LARGE SCALE GENOMIC DNA]</scope>
    <source>
        <strain evidence="14">BS525</strain>
    </source>
</reference>
<keyword evidence="4 11" id="KW-0479">Metal-binding</keyword>
<dbReference type="PANTHER" id="PTHR11550:SF0">
    <property type="entry name" value="CTP SYNTHASE-RELATED"/>
    <property type="match status" value="1"/>
</dbReference>
<feature type="domain" description="CTP synthase N-terminal" evidence="13">
    <location>
        <begin position="3"/>
        <end position="266"/>
    </location>
</feature>
<dbReference type="EC" id="6.3.4.2" evidence="11"/>
<dbReference type="GO" id="GO:0005524">
    <property type="term" value="F:ATP binding"/>
    <property type="evidence" value="ECO:0007669"/>
    <property type="project" value="UniProtKB-KW"/>
</dbReference>
<evidence type="ECO:0000256" key="4">
    <source>
        <dbReference type="ARBA" id="ARBA00022723"/>
    </source>
</evidence>
<dbReference type="Pfam" id="PF00117">
    <property type="entry name" value="GATase"/>
    <property type="match status" value="1"/>
</dbReference>
<feature type="binding site" evidence="11">
    <location>
        <position position="462"/>
    </location>
    <ligand>
        <name>L-glutamine</name>
        <dbReference type="ChEBI" id="CHEBI:58359"/>
    </ligand>
</feature>
<accession>A0A9E2BF86</accession>
<evidence type="ECO:0000256" key="7">
    <source>
        <dbReference type="ARBA" id="ARBA00022842"/>
    </source>
</evidence>
<comment type="catalytic activity">
    <reaction evidence="11">
        <text>UTP + NH4(+) + ATP = CTP + ADP + phosphate + 2 H(+)</text>
        <dbReference type="Rhea" id="RHEA:16597"/>
        <dbReference type="ChEBI" id="CHEBI:15378"/>
        <dbReference type="ChEBI" id="CHEBI:28938"/>
        <dbReference type="ChEBI" id="CHEBI:30616"/>
        <dbReference type="ChEBI" id="CHEBI:37563"/>
        <dbReference type="ChEBI" id="CHEBI:43474"/>
        <dbReference type="ChEBI" id="CHEBI:46398"/>
        <dbReference type="ChEBI" id="CHEBI:456216"/>
    </reaction>
</comment>
<dbReference type="HAMAP" id="MF_01227">
    <property type="entry name" value="PyrG"/>
    <property type="match status" value="1"/>
</dbReference>
<dbReference type="InterPro" id="IPR017456">
    <property type="entry name" value="CTP_synthase_N"/>
</dbReference>
<feature type="binding site" evidence="11">
    <location>
        <begin position="382"/>
        <end position="385"/>
    </location>
    <ligand>
        <name>L-glutamine</name>
        <dbReference type="ChEBI" id="CHEBI:58359"/>
    </ligand>
</feature>
<evidence type="ECO:0000256" key="5">
    <source>
        <dbReference type="ARBA" id="ARBA00022741"/>
    </source>
</evidence>
<feature type="binding site" evidence="11">
    <location>
        <position position="242"/>
    </location>
    <ligand>
        <name>ATP</name>
        <dbReference type="ChEBI" id="CHEBI:30616"/>
    </ligand>
</feature>
<evidence type="ECO:0000313" key="15">
    <source>
        <dbReference type="Proteomes" id="UP000811545"/>
    </source>
</evidence>
<keyword evidence="6 11" id="KW-0067">ATP-binding</keyword>
<dbReference type="GO" id="GO:0003883">
    <property type="term" value="F:CTP synthase activity"/>
    <property type="evidence" value="ECO:0007669"/>
    <property type="project" value="UniProtKB-UniRule"/>
</dbReference>
<dbReference type="InterPro" id="IPR004468">
    <property type="entry name" value="CTP_synthase"/>
</dbReference>
<comment type="caution">
    <text evidence="14">The sequence shown here is derived from an EMBL/GenBank/DDBJ whole genome shotgun (WGS) entry which is preliminary data.</text>
</comment>
<dbReference type="GO" id="GO:0097268">
    <property type="term" value="C:cytoophidium"/>
    <property type="evidence" value="ECO:0007669"/>
    <property type="project" value="UniProtKB-ARBA"/>
</dbReference>
<feature type="domain" description="Glutamine amidotransferase" evidence="12">
    <location>
        <begin position="302"/>
        <end position="524"/>
    </location>
</feature>
<sequence>MQKYIFITGGVASSLGKGITTSAIGRILKSRGLNVTAVKFDPYINVDAGTMNPYQHGEVFVTVDGAETDLDLGHYERFIDVNLHKHNNVTTGTIYETVISRERRGEYLGGTVQVVPHITDEIKKRITMVAEKDNAQLILVEVGGTVGDIEGLPFLEAIRQLKREIGHGNSLNVHVTYIPYLKAAQEFKTKPTQHSVKELRSIGIQPEVLIARSERPIPAEHKEKMSLFCDVPIEAVIDVPDLDTIYRAPICLEDAGLGALIQERLNCSNGVADLEVWKDIVSKSQNPSSEVEVVLVGKYVTIKDAYLSVVEALKHASIHLSNNLKIKYVPAEYLESPDFENILKNSDGIIVPGGFGARGIEGKINAISYARKNNLPFLGLCLGMQLAVIEFARSCCGLAGAHSSEFNENSSFKVVDLVPGQEVLIGTGGTMRLGAYRAELRNNTRASKLYQKQFVLERHRHRYEVNPDFVSILETNGLIFSGWHNNLAEIIEISNHPFFMATQFHPEFASRPTQPHPLFLGFIESAIKNRYK</sequence>
<evidence type="ECO:0000256" key="2">
    <source>
        <dbReference type="ARBA" id="ARBA00007533"/>
    </source>
</evidence>
<dbReference type="SUPFAM" id="SSF52540">
    <property type="entry name" value="P-loop containing nucleoside triphosphate hydrolases"/>
    <property type="match status" value="1"/>
</dbReference>
<feature type="binding site" evidence="11">
    <location>
        <position position="224"/>
    </location>
    <ligand>
        <name>UTP</name>
        <dbReference type="ChEBI" id="CHEBI:46398"/>
    </ligand>
</feature>
<evidence type="ECO:0000313" key="14">
    <source>
        <dbReference type="EMBL" id="MBT9144515.1"/>
    </source>
</evidence>
<feature type="binding site" evidence="11">
    <location>
        <position position="405"/>
    </location>
    <ligand>
        <name>L-glutamine</name>
        <dbReference type="ChEBI" id="CHEBI:58359"/>
    </ligand>
</feature>
<dbReference type="PROSITE" id="PS51273">
    <property type="entry name" value="GATASE_TYPE_1"/>
    <property type="match status" value="1"/>
</dbReference>
<feature type="binding site" evidence="11">
    <location>
        <begin position="148"/>
        <end position="150"/>
    </location>
    <ligand>
        <name>CTP</name>
        <dbReference type="ChEBI" id="CHEBI:37563"/>
        <note>allosteric inhibitor</note>
    </ligand>
</feature>
<feature type="active site" evidence="11">
    <location>
        <position position="505"/>
    </location>
</feature>
<dbReference type="GO" id="GO:0044210">
    <property type="term" value="P:'de novo' CTP biosynthetic process"/>
    <property type="evidence" value="ECO:0007669"/>
    <property type="project" value="UniProtKB-UniRule"/>
</dbReference>
<dbReference type="GO" id="GO:0005829">
    <property type="term" value="C:cytosol"/>
    <property type="evidence" value="ECO:0007669"/>
    <property type="project" value="TreeGrafter"/>
</dbReference>
<feature type="binding site" evidence="11">
    <location>
        <begin position="188"/>
        <end position="193"/>
    </location>
    <ligand>
        <name>UTP</name>
        <dbReference type="ChEBI" id="CHEBI:46398"/>
    </ligand>
</feature>
<dbReference type="InterPro" id="IPR017926">
    <property type="entry name" value="GATASE"/>
</dbReference>
<comment type="function">
    <text evidence="11">Catalyzes the ATP-dependent amination of UTP to CTP with either L-glutamine or ammonia as the source of nitrogen. Regulates intracellular CTP levels through interactions with the four ribonucleotide triphosphates.</text>
</comment>
<evidence type="ECO:0000256" key="6">
    <source>
        <dbReference type="ARBA" id="ARBA00022840"/>
    </source>
</evidence>
<dbReference type="GO" id="GO:0046872">
    <property type="term" value="F:metal ion binding"/>
    <property type="evidence" value="ECO:0007669"/>
    <property type="project" value="UniProtKB-KW"/>
</dbReference>
<dbReference type="Pfam" id="PF06418">
    <property type="entry name" value="CTP_synth_N"/>
    <property type="match status" value="1"/>
</dbReference>
<dbReference type="Gene3D" id="3.40.50.300">
    <property type="entry name" value="P-loop containing nucleotide triphosphate hydrolases"/>
    <property type="match status" value="1"/>
</dbReference>
<dbReference type="Gene3D" id="3.40.50.880">
    <property type="match status" value="1"/>
</dbReference>
<keyword evidence="9 11" id="KW-0665">Pyrimidine biosynthesis</keyword>
<comment type="subunit">
    <text evidence="11">Homotetramer.</text>
</comment>
<comment type="pathway">
    <text evidence="1 11">Pyrimidine metabolism; CTP biosynthesis via de novo pathway; CTP from UDP: step 2/2.</text>
</comment>
<dbReference type="PANTHER" id="PTHR11550">
    <property type="entry name" value="CTP SYNTHASE"/>
    <property type="match status" value="1"/>
</dbReference>
<comment type="catalytic activity">
    <reaction evidence="11">
        <text>L-glutamine + H2O = L-glutamate + NH4(+)</text>
        <dbReference type="Rhea" id="RHEA:15889"/>
        <dbReference type="ChEBI" id="CHEBI:15377"/>
        <dbReference type="ChEBI" id="CHEBI:28938"/>
        <dbReference type="ChEBI" id="CHEBI:29985"/>
        <dbReference type="ChEBI" id="CHEBI:58359"/>
    </reaction>
</comment>
<feature type="active site" description="Nucleophile; for glutamine hydrolysis" evidence="11">
    <location>
        <position position="381"/>
    </location>
</feature>
<comment type="activity regulation">
    <text evidence="11">Allosterically activated by GTP, when glutamine is the substrate; GTP has no effect on the reaction when ammonia is the substrate. The allosteric effector GTP functions by stabilizing the protein conformation that binds the tetrahedral intermediate(s) formed during glutamine hydrolysis. Inhibited by the product CTP, via allosteric rather than competitive inhibition.</text>
</comment>
<dbReference type="CDD" id="cd01746">
    <property type="entry name" value="GATase1_CTP_Synthase"/>
    <property type="match status" value="1"/>
</dbReference>
<dbReference type="InterPro" id="IPR027417">
    <property type="entry name" value="P-loop_NTPase"/>
</dbReference>
<dbReference type="AlphaFoldDB" id="A0A9E2BF86"/>
<dbReference type="Proteomes" id="UP000811545">
    <property type="component" value="Unassembled WGS sequence"/>
</dbReference>
<protein>
    <recommendedName>
        <fullName evidence="11">CTP synthase</fullName>
        <ecNumber evidence="11">6.3.4.2</ecNumber>
    </recommendedName>
    <alternativeName>
        <fullName evidence="11">Cytidine 5'-triphosphate synthase</fullName>
    </alternativeName>
    <alternativeName>
        <fullName evidence="11">Cytidine triphosphate synthetase</fullName>
        <shortName evidence="11">CTP synthetase</shortName>
        <shortName evidence="11">CTPS</shortName>
    </alternativeName>
    <alternativeName>
        <fullName evidence="11">UTP--ammonia ligase</fullName>
    </alternativeName>
</protein>
<keyword evidence="5 11" id="KW-0547">Nucleotide-binding</keyword>
<name>A0A9E2BF86_PSYF1</name>
<evidence type="ECO:0000259" key="12">
    <source>
        <dbReference type="Pfam" id="PF00117"/>
    </source>
</evidence>
<comment type="caution">
    <text evidence="11">Lacks conserved residue(s) required for the propagation of feature annotation.</text>
</comment>
<feature type="binding site" evidence="11">
    <location>
        <position position="141"/>
    </location>
    <ligand>
        <name>Mg(2+)</name>
        <dbReference type="ChEBI" id="CHEBI:18420"/>
    </ligand>
</feature>
<keyword evidence="3 11" id="KW-0436">Ligase</keyword>
<feature type="binding site" evidence="11">
    <location>
        <position position="71"/>
    </location>
    <ligand>
        <name>ATP</name>
        <dbReference type="ChEBI" id="CHEBI:30616"/>
    </ligand>
</feature>
<feature type="active site" evidence="11">
    <location>
        <position position="507"/>
    </location>
</feature>
<feature type="binding site" evidence="11">
    <location>
        <position position="54"/>
    </location>
    <ligand>
        <name>L-glutamine</name>
        <dbReference type="ChEBI" id="CHEBI:58359"/>
    </ligand>
</feature>
<dbReference type="InterPro" id="IPR029062">
    <property type="entry name" value="Class_I_gatase-like"/>
</dbReference>
<dbReference type="CDD" id="cd03113">
    <property type="entry name" value="CTPS_N"/>
    <property type="match status" value="1"/>
</dbReference>
<evidence type="ECO:0000256" key="10">
    <source>
        <dbReference type="ARBA" id="ARBA00047781"/>
    </source>
</evidence>
<dbReference type="GO" id="GO:0019856">
    <property type="term" value="P:pyrimidine nucleobase biosynthetic process"/>
    <property type="evidence" value="ECO:0007669"/>
    <property type="project" value="TreeGrafter"/>
</dbReference>
<evidence type="ECO:0000256" key="1">
    <source>
        <dbReference type="ARBA" id="ARBA00005171"/>
    </source>
</evidence>
<gene>
    <name evidence="11 14" type="primary">pyrG</name>
    <name evidence="14" type="ORF">DDT42_00356</name>
</gene>
<dbReference type="InterPro" id="IPR033828">
    <property type="entry name" value="GATase1_CTP_Synthase"/>
</dbReference>
<comment type="catalytic activity">
    <reaction evidence="10 11">
        <text>UTP + L-glutamine + ATP + H2O = CTP + L-glutamate + ADP + phosphate + 2 H(+)</text>
        <dbReference type="Rhea" id="RHEA:26426"/>
        <dbReference type="ChEBI" id="CHEBI:15377"/>
        <dbReference type="ChEBI" id="CHEBI:15378"/>
        <dbReference type="ChEBI" id="CHEBI:29985"/>
        <dbReference type="ChEBI" id="CHEBI:30616"/>
        <dbReference type="ChEBI" id="CHEBI:37563"/>
        <dbReference type="ChEBI" id="CHEBI:43474"/>
        <dbReference type="ChEBI" id="CHEBI:46398"/>
        <dbReference type="ChEBI" id="CHEBI:58359"/>
        <dbReference type="ChEBI" id="CHEBI:456216"/>
        <dbReference type="EC" id="6.3.4.2"/>
    </reaction>
</comment>
<evidence type="ECO:0000256" key="8">
    <source>
        <dbReference type="ARBA" id="ARBA00022962"/>
    </source>
</evidence>
<dbReference type="FunFam" id="3.40.50.300:FF:000009">
    <property type="entry name" value="CTP synthase"/>
    <property type="match status" value="1"/>
</dbReference>
<keyword evidence="8 11" id="KW-0315">Glutamine amidotransferase</keyword>
<evidence type="ECO:0000256" key="9">
    <source>
        <dbReference type="ARBA" id="ARBA00022975"/>
    </source>
</evidence>